<keyword evidence="1 2" id="KW-0694">RNA-binding</keyword>
<feature type="compositionally biased region" description="Basic and acidic residues" evidence="3">
    <location>
        <begin position="330"/>
        <end position="343"/>
    </location>
</feature>
<dbReference type="GO" id="GO:0003729">
    <property type="term" value="F:mRNA binding"/>
    <property type="evidence" value="ECO:0007669"/>
    <property type="project" value="TreeGrafter"/>
</dbReference>
<dbReference type="GO" id="GO:0005737">
    <property type="term" value="C:cytoplasm"/>
    <property type="evidence" value="ECO:0007669"/>
    <property type="project" value="TreeGrafter"/>
</dbReference>
<dbReference type="InterPro" id="IPR000504">
    <property type="entry name" value="RRM_dom"/>
</dbReference>
<feature type="compositionally biased region" description="Low complexity" evidence="3">
    <location>
        <begin position="83"/>
        <end position="94"/>
    </location>
</feature>
<name>A0A3P3ZFC3_LEIBR</name>
<dbReference type="GO" id="GO:0005634">
    <property type="term" value="C:nucleus"/>
    <property type="evidence" value="ECO:0007669"/>
    <property type="project" value="TreeGrafter"/>
</dbReference>
<dbReference type="SMART" id="SM00360">
    <property type="entry name" value="RRM"/>
    <property type="match status" value="1"/>
</dbReference>
<feature type="compositionally biased region" description="Gly residues" evidence="3">
    <location>
        <begin position="124"/>
        <end position="160"/>
    </location>
</feature>
<reference evidence="5 6" key="1">
    <citation type="submission" date="2018-09" db="EMBL/GenBank/DDBJ databases">
        <authorList>
            <person name="Peiro R."/>
            <person name="Begona"/>
            <person name="Cbmso G."/>
            <person name="Lopez M."/>
            <person name="Gonzalez S."/>
        </authorList>
    </citation>
    <scope>NUCLEOTIDE SEQUENCE [LARGE SCALE GENOMIC DNA]</scope>
</reference>
<evidence type="ECO:0000256" key="2">
    <source>
        <dbReference type="PROSITE-ProRule" id="PRU00176"/>
    </source>
</evidence>
<evidence type="ECO:0000256" key="3">
    <source>
        <dbReference type="SAM" id="MobiDB-lite"/>
    </source>
</evidence>
<dbReference type="AlphaFoldDB" id="A0A3P3ZFC3"/>
<accession>A0A3P3ZFC3</accession>
<feature type="compositionally biased region" description="Low complexity" evidence="3">
    <location>
        <begin position="33"/>
        <end position="49"/>
    </location>
</feature>
<dbReference type="EMBL" id="LS997632">
    <property type="protein sequence ID" value="SYZ68961.1"/>
    <property type="molecule type" value="Genomic_DNA"/>
</dbReference>
<dbReference type="PANTHER" id="PTHR23003">
    <property type="entry name" value="RNA RECOGNITION MOTIF RRM DOMAIN CONTAINING PROTEIN"/>
    <property type="match status" value="1"/>
</dbReference>
<dbReference type="GO" id="GO:1990904">
    <property type="term" value="C:ribonucleoprotein complex"/>
    <property type="evidence" value="ECO:0007669"/>
    <property type="project" value="TreeGrafter"/>
</dbReference>
<feature type="compositionally biased region" description="Basic and acidic residues" evidence="3">
    <location>
        <begin position="95"/>
        <end position="123"/>
    </location>
</feature>
<evidence type="ECO:0000256" key="1">
    <source>
        <dbReference type="ARBA" id="ARBA00022884"/>
    </source>
</evidence>
<dbReference type="InterPro" id="IPR012677">
    <property type="entry name" value="Nucleotide-bd_a/b_plait_sf"/>
</dbReference>
<gene>
    <name evidence="5" type="ORF">LBRM2904_33.0270</name>
</gene>
<dbReference type="Proteomes" id="UP000319462">
    <property type="component" value="Chromosome 33"/>
</dbReference>
<dbReference type="SUPFAM" id="SSF54928">
    <property type="entry name" value="RNA-binding domain, RBD"/>
    <property type="match status" value="1"/>
</dbReference>
<protein>
    <submittedName>
        <fullName evidence="5">RGG-containing_protein_2</fullName>
    </submittedName>
</protein>
<feature type="region of interest" description="Disordered" evidence="3">
    <location>
        <begin position="25"/>
        <end position="196"/>
    </location>
</feature>
<evidence type="ECO:0000313" key="5">
    <source>
        <dbReference type="EMBL" id="SYZ68961.1"/>
    </source>
</evidence>
<dbReference type="InterPro" id="IPR050374">
    <property type="entry name" value="RRT5_SRSF_SR"/>
</dbReference>
<feature type="domain" description="RRM" evidence="4">
    <location>
        <begin position="238"/>
        <end position="309"/>
    </location>
</feature>
<dbReference type="Gene3D" id="3.30.70.330">
    <property type="match status" value="1"/>
</dbReference>
<feature type="compositionally biased region" description="Gly residues" evidence="3">
    <location>
        <begin position="183"/>
        <end position="192"/>
    </location>
</feature>
<feature type="region of interest" description="Disordered" evidence="3">
    <location>
        <begin position="330"/>
        <end position="356"/>
    </location>
</feature>
<proteinExistence type="predicted"/>
<sequence length="356" mass="36514">MLRRSFAPLLTRASAVCLQGWGSTSGGGGWGGADTQASGGWGSAGDSTSSGGGWGSAGDSTSSGGGWGSAGDSTSSGGGWGSAGDSASSSQWGSKGDHGSRGFRGRGRESRGKSGWGSKDRSDGWGGDGGGWGDVGNSGGGWGGDGGSRGGGQAGWGGDGGWRDAPTGGRQRGMRGSFRRGRGGSGSGGGVWGQPAAADEDAWNAAPPSFQPPVRRVDPLTLTAVEVEVDGVKKLVGQRVQVSGLSDETTWHTLKDHLRQAGDITFCRLFSGGRGMVEFAVPEDAARCITELQGSELEGATLYLREDREDTVLINTRRKIRDARDAQLRARKEEAEKVRRERAMAQGDVSSDSAVQ</sequence>
<dbReference type="PROSITE" id="PS50102">
    <property type="entry name" value="RRM"/>
    <property type="match status" value="1"/>
</dbReference>
<evidence type="ECO:0000313" key="6">
    <source>
        <dbReference type="Proteomes" id="UP000319462"/>
    </source>
</evidence>
<organism evidence="5 6">
    <name type="scientific">Leishmania braziliensis MHOM/BR/75/M2904</name>
    <dbReference type="NCBI Taxonomy" id="420245"/>
    <lineage>
        <taxon>Eukaryota</taxon>
        <taxon>Discoba</taxon>
        <taxon>Euglenozoa</taxon>
        <taxon>Kinetoplastea</taxon>
        <taxon>Metakinetoplastina</taxon>
        <taxon>Trypanosomatida</taxon>
        <taxon>Trypanosomatidae</taxon>
        <taxon>Leishmaniinae</taxon>
        <taxon>Leishmania</taxon>
        <taxon>Leishmania braziliensis species complex</taxon>
    </lineage>
</organism>
<dbReference type="Pfam" id="PF00076">
    <property type="entry name" value="RRM_1"/>
    <property type="match status" value="1"/>
</dbReference>
<dbReference type="PANTHER" id="PTHR23003:SF50">
    <property type="entry name" value="PROTEIN, PUTATIVE-RELATED"/>
    <property type="match status" value="1"/>
</dbReference>
<evidence type="ECO:0000259" key="4">
    <source>
        <dbReference type="PROSITE" id="PS50102"/>
    </source>
</evidence>
<dbReference type="InterPro" id="IPR035979">
    <property type="entry name" value="RBD_domain_sf"/>
</dbReference>